<accession>A0AAV3QJ47</accession>
<comment type="caution">
    <text evidence="1">The sequence shown here is derived from an EMBL/GenBank/DDBJ whole genome shotgun (WGS) entry which is preliminary data.</text>
</comment>
<dbReference type="AlphaFoldDB" id="A0AAV3QJ47"/>
<dbReference type="PANTHER" id="PTHR31286">
    <property type="entry name" value="GLYCINE-RICH CELL WALL STRUCTURAL PROTEIN 1.8-LIKE"/>
    <property type="match status" value="1"/>
</dbReference>
<dbReference type="InterPro" id="IPR040256">
    <property type="entry name" value="At4g02000-like"/>
</dbReference>
<dbReference type="PANTHER" id="PTHR31286:SF167">
    <property type="entry name" value="OS09G0268800 PROTEIN"/>
    <property type="match status" value="1"/>
</dbReference>
<dbReference type="EMBL" id="BAABME010004954">
    <property type="protein sequence ID" value="GAA0164107.1"/>
    <property type="molecule type" value="Genomic_DNA"/>
</dbReference>
<proteinExistence type="predicted"/>
<gene>
    <name evidence="1" type="ORF">LIER_19821</name>
</gene>
<evidence type="ECO:0000313" key="2">
    <source>
        <dbReference type="Proteomes" id="UP001454036"/>
    </source>
</evidence>
<name>A0AAV3QJ47_LITER</name>
<organism evidence="1 2">
    <name type="scientific">Lithospermum erythrorhizon</name>
    <name type="common">Purple gromwell</name>
    <name type="synonym">Lithospermum officinale var. erythrorhizon</name>
    <dbReference type="NCBI Taxonomy" id="34254"/>
    <lineage>
        <taxon>Eukaryota</taxon>
        <taxon>Viridiplantae</taxon>
        <taxon>Streptophyta</taxon>
        <taxon>Embryophyta</taxon>
        <taxon>Tracheophyta</taxon>
        <taxon>Spermatophyta</taxon>
        <taxon>Magnoliopsida</taxon>
        <taxon>eudicotyledons</taxon>
        <taxon>Gunneridae</taxon>
        <taxon>Pentapetalae</taxon>
        <taxon>asterids</taxon>
        <taxon>lamiids</taxon>
        <taxon>Boraginales</taxon>
        <taxon>Boraginaceae</taxon>
        <taxon>Boraginoideae</taxon>
        <taxon>Lithospermeae</taxon>
        <taxon>Lithospermum</taxon>
    </lineage>
</organism>
<evidence type="ECO:0000313" key="1">
    <source>
        <dbReference type="EMBL" id="GAA0164107.1"/>
    </source>
</evidence>
<protein>
    <submittedName>
        <fullName evidence="1">Uncharacterized protein</fullName>
    </submittedName>
</protein>
<dbReference type="Proteomes" id="UP001454036">
    <property type="component" value="Unassembled WGS sequence"/>
</dbReference>
<keyword evidence="2" id="KW-1185">Reference proteome</keyword>
<reference evidence="1 2" key="1">
    <citation type="submission" date="2024-01" db="EMBL/GenBank/DDBJ databases">
        <title>The complete chloroplast genome sequence of Lithospermum erythrorhizon: insights into the phylogenetic relationship among Boraginaceae species and the maternal lineages of purple gromwells.</title>
        <authorList>
            <person name="Okada T."/>
            <person name="Watanabe K."/>
        </authorList>
    </citation>
    <scope>NUCLEOTIDE SEQUENCE [LARGE SCALE GENOMIC DNA]</scope>
</reference>
<sequence>MHRASVFYEMALVPALAYERVEEKFQFSLIGKVLTTRRFNVRALKDSLKLEHLPSWVQIWNLRPGYIDAEFGRAIRAHIDEVIEVDKRSIEQERGRYLRVKVRLHVGKPLKRGGIVPLRHSKV</sequence>